<dbReference type="RefSeq" id="WP_155669424.1">
    <property type="nucleotide sequence ID" value="NZ_WOCA01000011.1"/>
</dbReference>
<dbReference type="EMBL" id="WOCA01000011">
    <property type="protein sequence ID" value="MUK89462.1"/>
    <property type="molecule type" value="Genomic_DNA"/>
</dbReference>
<dbReference type="Proteomes" id="UP000469125">
    <property type="component" value="Unassembled WGS sequence"/>
</dbReference>
<evidence type="ECO:0000313" key="3">
    <source>
        <dbReference type="Proteomes" id="UP000469125"/>
    </source>
</evidence>
<sequence length="430" mass="50236">MNIKRYWQSILIIIVILVTISTYYLQSSFASDYLPQFTFTKISGDESHIDGITITADYTEQSLAGMYDRIVIEKDHASFTSDLSFIERLDHYDDRIKNYRKEYRSFMRGKLGIYSFYEDEKSLAYADVKWVYGDYVQPDNGSFVIDVLDKETEQVITSFQYDVPNVEDFHWVSVEDVQLVDRKLNITTRNHPKNYEEEMEIHVYTFDLDNQELISDQELLSIPSTNEGQGWTDVVNLNETDNVEPNNYLVLKKMVMEEVRVPEEEYGEYNERSFYEADEVPYGMEVKENQLFAYNYETNEIEEISLPEELQVLMDAATIRPYNDEIYFITSSEDGLEVTSYHIGSQEIGTKQTFDLAITPELNPFIKINNGKMYVVATNQGDNLQQKETNILVTDIHSGETLYEGKLEIKDPNSNQSDYELYIYEINMKD</sequence>
<gene>
    <name evidence="2" type="ORF">GMD78_13930</name>
</gene>
<proteinExistence type="predicted"/>
<protein>
    <submittedName>
        <fullName evidence="2">Uncharacterized protein</fullName>
    </submittedName>
</protein>
<comment type="caution">
    <text evidence="2">The sequence shown here is derived from an EMBL/GenBank/DDBJ whole genome shotgun (WGS) entry which is preliminary data.</text>
</comment>
<name>A0A6N8FIH3_9BACI</name>
<dbReference type="AlphaFoldDB" id="A0A6N8FIH3"/>
<reference evidence="2 3" key="1">
    <citation type="submission" date="2019-11" db="EMBL/GenBank/DDBJ databases">
        <authorList>
            <person name="Li X."/>
        </authorList>
    </citation>
    <scope>NUCLEOTIDE SEQUENCE [LARGE SCALE GENOMIC DNA]</scope>
    <source>
        <strain evidence="2 3">L9</strain>
    </source>
</reference>
<evidence type="ECO:0000313" key="2">
    <source>
        <dbReference type="EMBL" id="MUK89462.1"/>
    </source>
</evidence>
<keyword evidence="1" id="KW-1133">Transmembrane helix</keyword>
<accession>A0A6N8FIH3</accession>
<keyword evidence="1" id="KW-0812">Transmembrane</keyword>
<organism evidence="2 3">
    <name type="scientific">Ornithinibacillus caprae</name>
    <dbReference type="NCBI Taxonomy" id="2678566"/>
    <lineage>
        <taxon>Bacteria</taxon>
        <taxon>Bacillati</taxon>
        <taxon>Bacillota</taxon>
        <taxon>Bacilli</taxon>
        <taxon>Bacillales</taxon>
        <taxon>Bacillaceae</taxon>
        <taxon>Ornithinibacillus</taxon>
    </lineage>
</organism>
<evidence type="ECO:0000256" key="1">
    <source>
        <dbReference type="SAM" id="Phobius"/>
    </source>
</evidence>
<keyword evidence="1" id="KW-0472">Membrane</keyword>
<keyword evidence="3" id="KW-1185">Reference proteome</keyword>
<feature type="transmembrane region" description="Helical" evidence="1">
    <location>
        <begin position="6"/>
        <end position="25"/>
    </location>
</feature>